<name>A0ABN1W7P5_9PSEU</name>
<keyword evidence="3" id="KW-1185">Reference proteome</keyword>
<evidence type="ECO:0000313" key="3">
    <source>
        <dbReference type="Proteomes" id="UP001500653"/>
    </source>
</evidence>
<dbReference type="Proteomes" id="UP001500653">
    <property type="component" value="Unassembled WGS sequence"/>
</dbReference>
<dbReference type="EMBL" id="BAAALN010000006">
    <property type="protein sequence ID" value="GAA1239384.1"/>
    <property type="molecule type" value="Genomic_DNA"/>
</dbReference>
<evidence type="ECO:0008006" key="4">
    <source>
        <dbReference type="Google" id="ProtNLM"/>
    </source>
</evidence>
<evidence type="ECO:0000256" key="1">
    <source>
        <dbReference type="SAM" id="SignalP"/>
    </source>
</evidence>
<proteinExistence type="predicted"/>
<protein>
    <recommendedName>
        <fullName evidence="4">Secreted protein</fullName>
    </recommendedName>
</protein>
<reference evidence="2 3" key="1">
    <citation type="journal article" date="2019" name="Int. J. Syst. Evol. Microbiol.">
        <title>The Global Catalogue of Microorganisms (GCM) 10K type strain sequencing project: providing services to taxonomists for standard genome sequencing and annotation.</title>
        <authorList>
            <consortium name="The Broad Institute Genomics Platform"/>
            <consortium name="The Broad Institute Genome Sequencing Center for Infectious Disease"/>
            <person name="Wu L."/>
            <person name="Ma J."/>
        </authorList>
    </citation>
    <scope>NUCLEOTIDE SEQUENCE [LARGE SCALE GENOMIC DNA]</scope>
    <source>
        <strain evidence="2 3">JCM 13023</strain>
    </source>
</reference>
<keyword evidence="1" id="KW-0732">Signal</keyword>
<accession>A0ABN1W7P5</accession>
<organism evidence="2 3">
    <name type="scientific">Prauserella halophila</name>
    <dbReference type="NCBI Taxonomy" id="185641"/>
    <lineage>
        <taxon>Bacteria</taxon>
        <taxon>Bacillati</taxon>
        <taxon>Actinomycetota</taxon>
        <taxon>Actinomycetes</taxon>
        <taxon>Pseudonocardiales</taxon>
        <taxon>Pseudonocardiaceae</taxon>
        <taxon>Prauserella</taxon>
    </lineage>
</organism>
<feature type="signal peptide" evidence="1">
    <location>
        <begin position="1"/>
        <end position="19"/>
    </location>
</feature>
<gene>
    <name evidence="2" type="ORF">GCM10009676_25060</name>
</gene>
<comment type="caution">
    <text evidence="2">The sequence shown here is derived from an EMBL/GenBank/DDBJ whole genome shotgun (WGS) entry which is preliminary data.</text>
</comment>
<feature type="chain" id="PRO_5046851339" description="Secreted protein" evidence="1">
    <location>
        <begin position="20"/>
        <end position="151"/>
    </location>
</feature>
<evidence type="ECO:0000313" key="2">
    <source>
        <dbReference type="EMBL" id="GAA1239384.1"/>
    </source>
</evidence>
<sequence>MRSLSLRSLVAGVVMALVAAGVHGSTAAAAPPAPSVGKYLPAGPGWGDAQHRAITVRQLLTQTSASEQSVGAEAASNSELVHGFLRILGQAFTDVNLPDPGPYQHECNFDFQPEQFADPRLLLGAFGVGPYAPSDCNVVVCRDAIQGVGLA</sequence>